<dbReference type="AlphaFoldDB" id="A0A2J8L198"/>
<accession>A0A2J8L198</accession>
<proteinExistence type="predicted"/>
<evidence type="ECO:0000313" key="3">
    <source>
        <dbReference type="Proteomes" id="UP000236370"/>
    </source>
</evidence>
<dbReference type="Proteomes" id="UP000236370">
    <property type="component" value="Unassembled WGS sequence"/>
</dbReference>
<keyword evidence="1" id="KW-0853">WD repeat</keyword>
<feature type="non-terminal residue" evidence="2">
    <location>
        <position position="107"/>
    </location>
</feature>
<name>A0A2J8L198_PANTR</name>
<dbReference type="SUPFAM" id="SSF50978">
    <property type="entry name" value="WD40 repeat-like"/>
    <property type="match status" value="1"/>
</dbReference>
<feature type="repeat" description="WD" evidence="1">
    <location>
        <begin position="33"/>
        <end position="74"/>
    </location>
</feature>
<dbReference type="InterPro" id="IPR036322">
    <property type="entry name" value="WD40_repeat_dom_sf"/>
</dbReference>
<dbReference type="InterPro" id="IPR015943">
    <property type="entry name" value="WD40/YVTN_repeat-like_dom_sf"/>
</dbReference>
<evidence type="ECO:0000256" key="1">
    <source>
        <dbReference type="PROSITE-ProRule" id="PRU00221"/>
    </source>
</evidence>
<dbReference type="InterPro" id="IPR001680">
    <property type="entry name" value="WD40_rpt"/>
</dbReference>
<gene>
    <name evidence="2" type="ORF">CK820_G0034285</name>
</gene>
<comment type="caution">
    <text evidence="2">The sequence shown here is derived from an EMBL/GenBank/DDBJ whole genome shotgun (WGS) entry which is preliminary data.</text>
</comment>
<protein>
    <submittedName>
        <fullName evidence="2">PPWD1 isoform 12</fullName>
    </submittedName>
</protein>
<dbReference type="SMR" id="A0A2J8L198"/>
<dbReference type="Pfam" id="PF00400">
    <property type="entry name" value="WD40"/>
    <property type="match status" value="2"/>
</dbReference>
<reference evidence="2 3" key="1">
    <citation type="submission" date="2017-12" db="EMBL/GenBank/DDBJ databases">
        <title>High-resolution comparative analysis of great ape genomes.</title>
        <authorList>
            <person name="Pollen A."/>
            <person name="Hastie A."/>
            <person name="Hormozdiari F."/>
            <person name="Dougherty M."/>
            <person name="Liu R."/>
            <person name="Chaisson M."/>
            <person name="Hoppe E."/>
            <person name="Hill C."/>
            <person name="Pang A."/>
            <person name="Hillier L."/>
            <person name="Baker C."/>
            <person name="Armstrong J."/>
            <person name="Shendure J."/>
            <person name="Paten B."/>
            <person name="Wilson R."/>
            <person name="Chao H."/>
            <person name="Schneider V."/>
            <person name="Ventura M."/>
            <person name="Kronenberg Z."/>
            <person name="Murali S."/>
            <person name="Gordon D."/>
            <person name="Cantsilieris S."/>
            <person name="Munson K."/>
            <person name="Nelson B."/>
            <person name="Raja A."/>
            <person name="Underwood J."/>
            <person name="Diekhans M."/>
            <person name="Fiddes I."/>
            <person name="Haussler D."/>
            <person name="Eichler E."/>
        </authorList>
    </citation>
    <scope>NUCLEOTIDE SEQUENCE [LARGE SCALE GENOMIC DNA]</scope>
    <source>
        <strain evidence="2">Yerkes chimp pedigree #C0471</strain>
    </source>
</reference>
<dbReference type="EMBL" id="NBAG03000320">
    <property type="protein sequence ID" value="PNI41050.1"/>
    <property type="molecule type" value="Genomic_DNA"/>
</dbReference>
<sequence length="107" mass="11893">MDLRTDFIITASHDGHVKFWKKIEEGIEFVKHFRSHLGVIESIAVSSEGALFCSVGDDKAMKVFDVVNFDMINMLKLGYFPGQCEWIYCPGDAISSVAASEKSTGKI</sequence>
<evidence type="ECO:0000313" key="2">
    <source>
        <dbReference type="EMBL" id="PNI41050.1"/>
    </source>
</evidence>
<organism evidence="2 3">
    <name type="scientific">Pan troglodytes</name>
    <name type="common">Chimpanzee</name>
    <dbReference type="NCBI Taxonomy" id="9598"/>
    <lineage>
        <taxon>Eukaryota</taxon>
        <taxon>Metazoa</taxon>
        <taxon>Chordata</taxon>
        <taxon>Craniata</taxon>
        <taxon>Vertebrata</taxon>
        <taxon>Euteleostomi</taxon>
        <taxon>Mammalia</taxon>
        <taxon>Eutheria</taxon>
        <taxon>Euarchontoglires</taxon>
        <taxon>Primates</taxon>
        <taxon>Haplorrhini</taxon>
        <taxon>Catarrhini</taxon>
        <taxon>Hominidae</taxon>
        <taxon>Pan</taxon>
    </lineage>
</organism>
<dbReference type="PROSITE" id="PS50082">
    <property type="entry name" value="WD_REPEATS_2"/>
    <property type="match status" value="1"/>
</dbReference>
<dbReference type="Gene3D" id="2.130.10.10">
    <property type="entry name" value="YVTN repeat-like/Quinoprotein amine dehydrogenase"/>
    <property type="match status" value="1"/>
</dbReference>